<comment type="caution">
    <text evidence="1">The sequence shown here is derived from an EMBL/GenBank/DDBJ whole genome shotgun (WGS) entry which is preliminary data.</text>
</comment>
<sequence>MEKFKTASAVAGVIGAIAAVASVVVDYTAIFSNNNNGSEYRISTAGSDSPVVVGAGGDVNIGGK</sequence>
<dbReference type="RefSeq" id="WP_163905605.1">
    <property type="nucleotide sequence ID" value="NZ_CP048427.1"/>
</dbReference>
<gene>
    <name evidence="1" type="ORF">G6N76_09985</name>
</gene>
<organism evidence="1 2">
    <name type="scientific">Rhizobium daejeonense</name>
    <dbReference type="NCBI Taxonomy" id="240521"/>
    <lineage>
        <taxon>Bacteria</taxon>
        <taxon>Pseudomonadati</taxon>
        <taxon>Pseudomonadota</taxon>
        <taxon>Alphaproteobacteria</taxon>
        <taxon>Hyphomicrobiales</taxon>
        <taxon>Rhizobiaceae</taxon>
        <taxon>Rhizobium/Agrobacterium group</taxon>
        <taxon>Rhizobium</taxon>
    </lineage>
</organism>
<dbReference type="AlphaFoldDB" id="A0A6M1RZ53"/>
<protein>
    <submittedName>
        <fullName evidence="1">Uncharacterized protein</fullName>
    </submittedName>
</protein>
<evidence type="ECO:0000313" key="2">
    <source>
        <dbReference type="Proteomes" id="UP000477849"/>
    </source>
</evidence>
<proteinExistence type="predicted"/>
<dbReference type="Proteomes" id="UP000477849">
    <property type="component" value="Unassembled WGS sequence"/>
</dbReference>
<evidence type="ECO:0000313" key="1">
    <source>
        <dbReference type="EMBL" id="NGO64003.1"/>
    </source>
</evidence>
<accession>A0A6M1RZ53</accession>
<dbReference type="EMBL" id="JAAKZH010000003">
    <property type="protein sequence ID" value="NGO64003.1"/>
    <property type="molecule type" value="Genomic_DNA"/>
</dbReference>
<name>A0A6M1RZ53_9HYPH</name>
<reference evidence="1 2" key="1">
    <citation type="submission" date="2020-02" db="EMBL/GenBank/DDBJ databases">
        <title>Genome sequence of the type strain CCBAU10050 of Rhizobium daejeonense.</title>
        <authorList>
            <person name="Gao J."/>
            <person name="Sun J."/>
        </authorList>
    </citation>
    <scope>NUCLEOTIDE SEQUENCE [LARGE SCALE GENOMIC DNA]</scope>
    <source>
        <strain evidence="1 2">CCBAU10050</strain>
    </source>
</reference>
<keyword evidence="2" id="KW-1185">Reference proteome</keyword>